<dbReference type="RefSeq" id="WP_115371247.1">
    <property type="nucleotide sequence ID" value="NZ_QASA01000001.1"/>
</dbReference>
<evidence type="ECO:0000313" key="6">
    <source>
        <dbReference type="Proteomes" id="UP000253919"/>
    </source>
</evidence>
<feature type="compositionally biased region" description="Polar residues" evidence="2">
    <location>
        <begin position="26"/>
        <end position="48"/>
    </location>
</feature>
<dbReference type="Pfam" id="PF15902">
    <property type="entry name" value="Sortilin-Vps10"/>
    <property type="match status" value="1"/>
</dbReference>
<evidence type="ECO:0000313" key="5">
    <source>
        <dbReference type="EMBL" id="RDC61681.1"/>
    </source>
</evidence>
<feature type="region of interest" description="Disordered" evidence="2">
    <location>
        <begin position="26"/>
        <end position="49"/>
    </location>
</feature>
<sequence length="1526" mass="166927">MKNLLLLFSALGLVVFSWFLLKSKPGQSDQLTSPGNLTAIGKNQTSGKPNRYRLITENEATPQPSFAKISSSSVPVEQVVLTSDEETLVKHKTEYTPAEIKLLEKIRKRERRKKGYVKSDKPDKYAEYQRMIRTREGEKAPAYKLNYKLTELYTAQQQVSATAKVNATAMNISWSERGPANVPGRTRGLLTHPDNPERIWYAGSAGGGIWKTTDAGGNWKNKTPDLPNLATTTLAMARSNPNIIYAGTGEGGFFNADAVNGDGIFKSTDGGETWKQLNATAGKQEFKNINRLIVDPDNANVLLACTSVGSYNLVNVGAPTSWIMRSMDGGSSWSAVLALAAPIQQLVANPNNFKIQYGSVNGTGVIKSTDAGKTWFLANKGMYPAGRVEIAVAPTDPSWLYAAAEGTLSQSGSDLYLSRDGGANWQLVLEEANKANVNWLRGQGWYDNTLRVHPYNKNIVYLGGVQLWKMTITNGTGKTPDPIITSVEEINTQPFLDFVNLGGQAFGGKLVLGTVPAADFVSVELRFGPGKAQKAHRFTVDGRGAGVPAADFKYRDYVEVPFEVWDITNKKQLMVSFRDQQEDGKFNLLENKGTVERREYIFIHTTPYAEKSNKNIAQNGGHQYNNMYLLWPILRDGATWNPNKLPESKLVINNAQLTTRLRITQNISDSYNEFGGKNAYVHPDHHNLVFINTDTAGKIFKILDANDGGVYVSKPDTDPGYAQNSWIFAGDGYNTTQFYGVDKKPKADEYIGGTQDNGTWRSPSLKQASANSNYVAQLGGDGFEVSWNYFNPNKILGSIYNNRFYRSVNGGATWSAASGGLTDVDDRGPFITQVATNPSNPDVLYTIGASGVWVSDNFGANWKLTPISELWDYNGLAGDVKVSENNPQYIWAGHSIGSAGRVHVSTNGGKSFKATSNYPDAVLGRLTGLATHPTEDSTAFALFSIAGSPKILKTSNLGKTWNDISGFSKNNKSSNGFPDVAVYSLLVMPHNPNIIWAGTEIGLVTSTNGGKNWALAKNGLPNVSIWELKIVDDQVVVATHGRGIWSATIPEVEQTVVFVPYLNALRVAVNGKLVVDASLRNRYDSTVVYINDKRFKKLGKTAVLDTVFQFTYNQAGPTEVYFTSFLNGKRLVSTAKSIDFFNIPPAYVYTNNFNKASTDFFGPGFSVRQEPGFSNAAIHSKHPYTVSTDSTYQLKTPIIVADKNATFQYKDVALVEPGDPGAPYGSSGFFDFVIVEGTKDGITWKRLEDGYNADYNAKWREAFDNEAAGSSDLYVNHSVNILNAFAPGDTVFFRFRLHSDGFLTSWGWAIDDIAIQKGYQAVSNLTLVNAETGQDINEVKDGSTIDLDKVGRKLNIRANTSPMSVGSVVFQLNKNKTTENYLPYALAGDDRRKLTYRSWTPPVGKHTLTVTPYSGINATGVAGMAQKVTFTVVGGSSSDTAAINVFAYPNPGNGKFTVAIKAQDVSDVTVQIFNFKGSQIYQQKAAIVTGSGELKVDLSTLPDGMYYLKAVSEGQSFKPLQIIKKQ</sequence>
<accession>A0A369Q9W5</accession>
<dbReference type="InterPro" id="IPR015943">
    <property type="entry name" value="WD40/YVTN_repeat-like_dom_sf"/>
</dbReference>
<organism evidence="5 6">
    <name type="scientific">Adhaeribacter pallidiroseus</name>
    <dbReference type="NCBI Taxonomy" id="2072847"/>
    <lineage>
        <taxon>Bacteria</taxon>
        <taxon>Pseudomonadati</taxon>
        <taxon>Bacteroidota</taxon>
        <taxon>Cytophagia</taxon>
        <taxon>Cytophagales</taxon>
        <taxon>Hymenobacteraceae</taxon>
        <taxon>Adhaeribacter</taxon>
    </lineage>
</organism>
<dbReference type="Proteomes" id="UP000253919">
    <property type="component" value="Unassembled WGS sequence"/>
</dbReference>
<feature type="domain" description="Secretion system C-terminal sorting" evidence="4">
    <location>
        <begin position="1448"/>
        <end position="1517"/>
    </location>
</feature>
<dbReference type="SUPFAM" id="SSF110296">
    <property type="entry name" value="Oligoxyloglucan reducing end-specific cellobiohydrolase"/>
    <property type="match status" value="2"/>
</dbReference>
<gene>
    <name evidence="5" type="ORF">AHMF7616_00261</name>
</gene>
<dbReference type="InterPro" id="IPR026444">
    <property type="entry name" value="Secre_tail"/>
</dbReference>
<evidence type="ECO:0000259" key="4">
    <source>
        <dbReference type="Pfam" id="PF18962"/>
    </source>
</evidence>
<keyword evidence="6" id="KW-1185">Reference proteome</keyword>
<dbReference type="OrthoDB" id="9757809at2"/>
<dbReference type="EMBL" id="QASA01000001">
    <property type="protein sequence ID" value="RDC61681.1"/>
    <property type="molecule type" value="Genomic_DNA"/>
</dbReference>
<protein>
    <submittedName>
        <fullName evidence="5">Uncharacterized protein</fullName>
    </submittedName>
</protein>
<evidence type="ECO:0000259" key="3">
    <source>
        <dbReference type="Pfam" id="PF15902"/>
    </source>
</evidence>
<dbReference type="NCBIfam" id="TIGR04183">
    <property type="entry name" value="Por_Secre_tail"/>
    <property type="match status" value="1"/>
</dbReference>
<proteinExistence type="predicted"/>
<dbReference type="InterPro" id="IPR050310">
    <property type="entry name" value="VPS10-sortilin"/>
</dbReference>
<name>A0A369Q9W5_9BACT</name>
<evidence type="ECO:0000256" key="2">
    <source>
        <dbReference type="SAM" id="MobiDB-lite"/>
    </source>
</evidence>
<dbReference type="Pfam" id="PF18962">
    <property type="entry name" value="Por_Secre_tail"/>
    <property type="match status" value="1"/>
</dbReference>
<reference evidence="5 6" key="1">
    <citation type="submission" date="2018-04" db="EMBL/GenBank/DDBJ databases">
        <title>Adhaeribacter sp. HMF7616 genome sequencing and assembly.</title>
        <authorList>
            <person name="Kang H."/>
            <person name="Kang J."/>
            <person name="Cha I."/>
            <person name="Kim H."/>
            <person name="Joh K."/>
        </authorList>
    </citation>
    <scope>NUCLEOTIDE SEQUENCE [LARGE SCALE GENOMIC DNA]</scope>
    <source>
        <strain evidence="5 6">HMF7616</strain>
    </source>
</reference>
<dbReference type="Gene3D" id="2.130.10.10">
    <property type="entry name" value="YVTN repeat-like/Quinoprotein amine dehydrogenase"/>
    <property type="match status" value="4"/>
</dbReference>
<feature type="domain" description="Sortilin N-terminal" evidence="3">
    <location>
        <begin position="323"/>
        <end position="441"/>
    </location>
</feature>
<comment type="caution">
    <text evidence="5">The sequence shown here is derived from an EMBL/GenBank/DDBJ whole genome shotgun (WGS) entry which is preliminary data.</text>
</comment>
<dbReference type="CDD" id="cd15482">
    <property type="entry name" value="Sialidase_non-viral"/>
    <property type="match status" value="1"/>
</dbReference>
<keyword evidence="1" id="KW-0677">Repeat</keyword>
<dbReference type="PANTHER" id="PTHR12106">
    <property type="entry name" value="SORTILIN RELATED"/>
    <property type="match status" value="1"/>
</dbReference>
<evidence type="ECO:0000256" key="1">
    <source>
        <dbReference type="ARBA" id="ARBA00022737"/>
    </source>
</evidence>
<dbReference type="PANTHER" id="PTHR12106:SF27">
    <property type="entry name" value="SORTILIN-RELATED RECEPTOR"/>
    <property type="match status" value="1"/>
</dbReference>
<dbReference type="InterPro" id="IPR031778">
    <property type="entry name" value="Sortilin_N"/>
</dbReference>